<dbReference type="Gene3D" id="1.20.5.780">
    <property type="entry name" value="Single helix bin"/>
    <property type="match status" value="1"/>
</dbReference>
<keyword evidence="11" id="KW-1185">Reference proteome</keyword>
<dbReference type="PROSITE" id="PS01310">
    <property type="entry name" value="FXYD"/>
    <property type="match status" value="1"/>
</dbReference>
<sequence length="174" mass="19082">MKLFVFLLLVCVSLSGPVDAQGTSSPLVGQDADGDRTTTESFLPSTAEEPEAESMTASPLNFQQRENASLREETSVAEVETTNGITPSSVSFTSAAEVTQAQQPSVDQRRRTDVWKVDYQENVFHYDYYSLRKGGLIAAAILFILGILILTCGKHGKSRCRGKKRTRNYDVTPA</sequence>
<keyword evidence="5 8" id="KW-1133">Transmembrane helix</keyword>
<evidence type="ECO:0000256" key="7">
    <source>
        <dbReference type="ARBA" id="ARBA00023136"/>
    </source>
</evidence>
<dbReference type="EMBL" id="OX395133">
    <property type="protein sequence ID" value="CAI5781323.1"/>
    <property type="molecule type" value="Genomic_DNA"/>
</dbReference>
<comment type="subcellular location">
    <subcellularLocation>
        <location evidence="1">Membrane</location>
        <topology evidence="1">Single-pass membrane protein</topology>
    </subcellularLocation>
</comment>
<name>A0AA35KQI2_9SAUR</name>
<keyword evidence="6 8" id="KW-0406">Ion transport</keyword>
<comment type="similarity">
    <text evidence="2 8">Belongs to the FXYD family.</text>
</comment>
<evidence type="ECO:0000256" key="6">
    <source>
        <dbReference type="ARBA" id="ARBA00023065"/>
    </source>
</evidence>
<keyword evidence="7 8" id="KW-0472">Membrane</keyword>
<evidence type="ECO:0000256" key="4">
    <source>
        <dbReference type="ARBA" id="ARBA00022692"/>
    </source>
</evidence>
<dbReference type="GO" id="GO:0043269">
    <property type="term" value="P:regulation of monoatomic ion transport"/>
    <property type="evidence" value="ECO:0007669"/>
    <property type="project" value="InterPro"/>
</dbReference>
<evidence type="ECO:0000256" key="8">
    <source>
        <dbReference type="RuleBase" id="RU364131"/>
    </source>
</evidence>
<feature type="chain" id="PRO_5041488206" description="FXYD domain-containing ion transport regulator" evidence="8">
    <location>
        <begin position="21"/>
        <end position="174"/>
    </location>
</feature>
<accession>A0AA35KQI2</accession>
<dbReference type="Pfam" id="PF02038">
    <property type="entry name" value="ATP1G1_PLM_MAT8"/>
    <property type="match status" value="1"/>
</dbReference>
<gene>
    <name evidence="10" type="ORF">PODLI_1B011484</name>
</gene>
<keyword evidence="8" id="KW-0732">Signal</keyword>
<proteinExistence type="inferred from homology"/>
<keyword evidence="3 8" id="KW-0813">Transport</keyword>
<keyword evidence="4 8" id="KW-0812">Transmembrane</keyword>
<dbReference type="GO" id="GO:0017080">
    <property type="term" value="F:sodium channel regulator activity"/>
    <property type="evidence" value="ECO:0007669"/>
    <property type="project" value="TreeGrafter"/>
</dbReference>
<organism evidence="10 11">
    <name type="scientific">Podarcis lilfordi</name>
    <name type="common">Lilford's wall lizard</name>
    <dbReference type="NCBI Taxonomy" id="74358"/>
    <lineage>
        <taxon>Eukaryota</taxon>
        <taxon>Metazoa</taxon>
        <taxon>Chordata</taxon>
        <taxon>Craniata</taxon>
        <taxon>Vertebrata</taxon>
        <taxon>Euteleostomi</taxon>
        <taxon>Lepidosauria</taxon>
        <taxon>Squamata</taxon>
        <taxon>Bifurcata</taxon>
        <taxon>Unidentata</taxon>
        <taxon>Episquamata</taxon>
        <taxon>Laterata</taxon>
        <taxon>Lacertibaenia</taxon>
        <taxon>Lacertidae</taxon>
        <taxon>Podarcis</taxon>
    </lineage>
</organism>
<evidence type="ECO:0000313" key="11">
    <source>
        <dbReference type="Proteomes" id="UP001178461"/>
    </source>
</evidence>
<feature type="region of interest" description="Disordered" evidence="9">
    <location>
        <begin position="20"/>
        <end position="57"/>
    </location>
</feature>
<dbReference type="InterPro" id="IPR000272">
    <property type="entry name" value="Ion-transport_regulator_FXYD"/>
</dbReference>
<reference evidence="10" key="1">
    <citation type="submission" date="2022-12" db="EMBL/GenBank/DDBJ databases">
        <authorList>
            <person name="Alioto T."/>
            <person name="Alioto T."/>
            <person name="Gomez Garrido J."/>
        </authorList>
    </citation>
    <scope>NUCLEOTIDE SEQUENCE</scope>
</reference>
<dbReference type="GO" id="GO:0016020">
    <property type="term" value="C:membrane"/>
    <property type="evidence" value="ECO:0007669"/>
    <property type="project" value="UniProtKB-SubCell"/>
</dbReference>
<dbReference type="PANTHER" id="PTHR14132:SF23">
    <property type="entry name" value="FXYD DOMAIN-CONTAINING ION TRANSPORT REGULATOR"/>
    <property type="match status" value="1"/>
</dbReference>
<dbReference type="Proteomes" id="UP001178461">
    <property type="component" value="Chromosome 8"/>
</dbReference>
<dbReference type="GO" id="GO:0006811">
    <property type="term" value="P:monoatomic ion transport"/>
    <property type="evidence" value="ECO:0007669"/>
    <property type="project" value="UniProtKB-KW"/>
</dbReference>
<evidence type="ECO:0000256" key="9">
    <source>
        <dbReference type="SAM" id="MobiDB-lite"/>
    </source>
</evidence>
<feature type="transmembrane region" description="Helical" evidence="8">
    <location>
        <begin position="134"/>
        <end position="153"/>
    </location>
</feature>
<evidence type="ECO:0000256" key="3">
    <source>
        <dbReference type="ARBA" id="ARBA00022448"/>
    </source>
</evidence>
<dbReference type="PANTHER" id="PTHR14132">
    <property type="entry name" value="SODIUM/POTASSIUM-TRANSPORTING ATPASE SUBUNIT GAMMA"/>
    <property type="match status" value="1"/>
</dbReference>
<evidence type="ECO:0000256" key="5">
    <source>
        <dbReference type="ARBA" id="ARBA00022989"/>
    </source>
</evidence>
<protein>
    <recommendedName>
        <fullName evidence="8">FXYD domain-containing ion transport regulator</fullName>
    </recommendedName>
</protein>
<dbReference type="InterPro" id="IPR047297">
    <property type="entry name" value="FXYD_motif"/>
</dbReference>
<evidence type="ECO:0000313" key="10">
    <source>
        <dbReference type="EMBL" id="CAI5781323.1"/>
    </source>
</evidence>
<feature type="signal peptide" evidence="8">
    <location>
        <begin position="1"/>
        <end position="20"/>
    </location>
</feature>
<evidence type="ECO:0000256" key="2">
    <source>
        <dbReference type="ARBA" id="ARBA00005948"/>
    </source>
</evidence>
<evidence type="ECO:0000256" key="1">
    <source>
        <dbReference type="ARBA" id="ARBA00004167"/>
    </source>
</evidence>
<dbReference type="AlphaFoldDB" id="A0AA35KQI2"/>